<dbReference type="InterPro" id="IPR050398">
    <property type="entry name" value="HssS/ArlS-like"/>
</dbReference>
<comment type="subcellular location">
    <subcellularLocation>
        <location evidence="2">Cell membrane</location>
        <topology evidence="2">Multi-pass membrane protein</topology>
    </subcellularLocation>
</comment>
<dbReference type="FunFam" id="1.10.287.130:FF:000001">
    <property type="entry name" value="Two-component sensor histidine kinase"/>
    <property type="match status" value="1"/>
</dbReference>
<sequence>MKYLHQQLLAFWGVIILIILIVGTSFTQLTKKTLQDTNYEQLQGYAKSAWQAKDSINRAPGMTDQDTWNASFHLFEGFLSNQDVQFVFYDTNMNVQYPLNPEKKLDDTVIKANWDGLMQGQQEFATVDKDIYGNKNVSSYVMLPVTMTDIQSQQNTIIGALVVTQPAKNVSDSMDAITSNLFKGFIISSIVGLILSYFFASFQVKRINRMRKATKEITSGNFDVKLATHDKDEFDDLAEDFNKMAESLKESREEIDRQEERRRQFMADASHEMRTPLTTINGLLEGLQYDAIPENQRANAIKLMQNETSRLIRLVNENLDYEKIRTNQISIVVKKFDATETLENILTQLEVKAESANDRLILETHEPIDVYADYDRFVQIMVNILQNAIQFTQDGEIRVHLQKGYLETIVTITDTGIGMSEDQVQNIWDRYYKVDPSRKNTKYGESGLGLSIVQQLVRLHKGKINVESKEGKGTSFTISFPDVEIQDEE</sequence>
<feature type="domain" description="HAMP" evidence="17">
    <location>
        <begin position="201"/>
        <end position="253"/>
    </location>
</feature>
<dbReference type="EMBL" id="CP147246">
    <property type="protein sequence ID" value="WYJ92673.1"/>
    <property type="molecule type" value="Genomic_DNA"/>
</dbReference>
<reference evidence="19" key="3">
    <citation type="submission" date="2024-03" db="EMBL/GenBank/DDBJ databases">
        <title>The Genome Sequence of Enterococcus sp. DIV0238c.</title>
        <authorList>
            <consortium name="The Broad Institute Genomics Platform"/>
            <consortium name="The Broad Institute Microbial Omics Core"/>
            <consortium name="The Broad Institute Genomic Center for Infectious Diseases"/>
            <person name="Earl A."/>
            <person name="Manson A."/>
            <person name="Gilmore M."/>
            <person name="Schwartman J."/>
            <person name="Shea T."/>
            <person name="Abouelleil A."/>
            <person name="Cao P."/>
            <person name="Chapman S."/>
            <person name="Cusick C."/>
            <person name="Young S."/>
            <person name="Neafsey D."/>
            <person name="Nusbaum C."/>
            <person name="Birren B."/>
        </authorList>
    </citation>
    <scope>NUCLEOTIDE SEQUENCE</scope>
    <source>
        <strain evidence="19">9D6_DIV0238</strain>
    </source>
</reference>
<dbReference type="OrthoDB" id="3436at2"/>
<comment type="catalytic activity">
    <reaction evidence="1">
        <text>ATP + protein L-histidine = ADP + protein N-phospho-L-histidine.</text>
        <dbReference type="EC" id="2.7.13.3"/>
    </reaction>
</comment>
<dbReference type="Pfam" id="PF02518">
    <property type="entry name" value="HATPase_c"/>
    <property type="match status" value="1"/>
</dbReference>
<evidence type="ECO:0000256" key="11">
    <source>
        <dbReference type="ARBA" id="ARBA00022989"/>
    </source>
</evidence>
<dbReference type="InterPro" id="IPR036097">
    <property type="entry name" value="HisK_dim/P_sf"/>
</dbReference>
<keyword evidence="6" id="KW-0808">Transferase</keyword>
<reference evidence="19" key="2">
    <citation type="submission" date="2017-05" db="EMBL/GenBank/DDBJ databases">
        <authorList>
            <consortium name="The Broad Institute Genomics Platform"/>
            <consortium name="The Broad Institute Genomic Center for Infectious Diseases"/>
            <person name="Earl A."/>
            <person name="Manson A."/>
            <person name="Schwartman J."/>
            <person name="Gilmore M."/>
            <person name="Abouelleil A."/>
            <person name="Cao P."/>
            <person name="Chapman S."/>
            <person name="Cusick C."/>
            <person name="Shea T."/>
            <person name="Young S."/>
            <person name="Neafsey D."/>
            <person name="Nusbaum C."/>
            <person name="Birren B."/>
        </authorList>
    </citation>
    <scope>NUCLEOTIDE SEQUENCE</scope>
    <source>
        <strain evidence="19">9D6_DIV0238</strain>
    </source>
</reference>
<keyword evidence="7 15" id="KW-0812">Transmembrane</keyword>
<dbReference type="InterPro" id="IPR005467">
    <property type="entry name" value="His_kinase_dom"/>
</dbReference>
<dbReference type="InterPro" id="IPR003660">
    <property type="entry name" value="HAMP_dom"/>
</dbReference>
<keyword evidence="8" id="KW-0547">Nucleotide-binding</keyword>
<evidence type="ECO:0000256" key="10">
    <source>
        <dbReference type="ARBA" id="ARBA00022840"/>
    </source>
</evidence>
<evidence type="ECO:0000256" key="2">
    <source>
        <dbReference type="ARBA" id="ARBA00004651"/>
    </source>
</evidence>
<keyword evidence="4" id="KW-1003">Cell membrane</keyword>
<feature type="domain" description="Histidine kinase" evidence="16">
    <location>
        <begin position="268"/>
        <end position="484"/>
    </location>
</feature>
<dbReference type="FunFam" id="3.30.565.10:FF:000006">
    <property type="entry name" value="Sensor histidine kinase WalK"/>
    <property type="match status" value="1"/>
</dbReference>
<dbReference type="PANTHER" id="PTHR45528:SF1">
    <property type="entry name" value="SENSOR HISTIDINE KINASE CPXA"/>
    <property type="match status" value="1"/>
</dbReference>
<evidence type="ECO:0000256" key="13">
    <source>
        <dbReference type="ARBA" id="ARBA00023136"/>
    </source>
</evidence>
<keyword evidence="13 15" id="KW-0472">Membrane</keyword>
<dbReference type="InterPro" id="IPR004358">
    <property type="entry name" value="Sig_transdc_His_kin-like_C"/>
</dbReference>
<protein>
    <recommendedName>
        <fullName evidence="3">histidine kinase</fullName>
        <ecNumber evidence="3">2.7.13.3</ecNumber>
    </recommendedName>
</protein>
<evidence type="ECO:0000259" key="16">
    <source>
        <dbReference type="PROSITE" id="PS50109"/>
    </source>
</evidence>
<keyword evidence="11 15" id="KW-1133">Transmembrane helix</keyword>
<keyword evidence="14" id="KW-0175">Coiled coil</keyword>
<feature type="transmembrane region" description="Helical" evidence="15">
    <location>
        <begin position="7"/>
        <end position="26"/>
    </location>
</feature>
<evidence type="ECO:0000256" key="9">
    <source>
        <dbReference type="ARBA" id="ARBA00022777"/>
    </source>
</evidence>
<dbReference type="InterPro" id="IPR003661">
    <property type="entry name" value="HisK_dim/P_dom"/>
</dbReference>
<keyword evidence="9 18" id="KW-0418">Kinase</keyword>
<dbReference type="RefSeq" id="WP_087639980.1">
    <property type="nucleotide sequence ID" value="NZ_CP147246.1"/>
</dbReference>
<dbReference type="PROSITE" id="PS50109">
    <property type="entry name" value="HIS_KIN"/>
    <property type="match status" value="1"/>
</dbReference>
<dbReference type="CDD" id="cd00082">
    <property type="entry name" value="HisKA"/>
    <property type="match status" value="1"/>
</dbReference>
<reference evidence="18" key="1">
    <citation type="submission" date="2017-05" db="EMBL/GenBank/DDBJ databases">
        <title>The Genome Sequence of Enterococcus sp. 9D6_DIV0238.</title>
        <authorList>
            <consortium name="The Broad Institute Genomics Platform"/>
            <consortium name="The Broad Institute Genomic Center for Infectious Diseases"/>
            <person name="Earl A."/>
            <person name="Manson A."/>
            <person name="Schwartman J."/>
            <person name="Gilmore M."/>
            <person name="Abouelleil A."/>
            <person name="Cao P."/>
            <person name="Chapman S."/>
            <person name="Cusick C."/>
            <person name="Shea T."/>
            <person name="Young S."/>
            <person name="Neafsey D."/>
            <person name="Nusbaum C."/>
            <person name="Birren B."/>
        </authorList>
    </citation>
    <scope>NUCLEOTIDE SEQUENCE [LARGE SCALE GENOMIC DNA]</scope>
    <source>
        <strain evidence="18">9D6_DIV0238</strain>
    </source>
</reference>
<dbReference type="GO" id="GO:0005886">
    <property type="term" value="C:plasma membrane"/>
    <property type="evidence" value="ECO:0007669"/>
    <property type="project" value="UniProtKB-SubCell"/>
</dbReference>
<dbReference type="GO" id="GO:0005524">
    <property type="term" value="F:ATP binding"/>
    <property type="evidence" value="ECO:0007669"/>
    <property type="project" value="UniProtKB-KW"/>
</dbReference>
<dbReference type="InterPro" id="IPR036890">
    <property type="entry name" value="HATPase_C_sf"/>
</dbReference>
<dbReference type="Gene3D" id="1.10.287.130">
    <property type="match status" value="1"/>
</dbReference>
<evidence type="ECO:0000313" key="18">
    <source>
        <dbReference type="EMBL" id="OUZ35366.1"/>
    </source>
</evidence>
<dbReference type="SUPFAM" id="SSF158472">
    <property type="entry name" value="HAMP domain-like"/>
    <property type="match status" value="1"/>
</dbReference>
<evidence type="ECO:0000256" key="6">
    <source>
        <dbReference type="ARBA" id="ARBA00022679"/>
    </source>
</evidence>
<evidence type="ECO:0000313" key="19">
    <source>
        <dbReference type="EMBL" id="WYJ92673.1"/>
    </source>
</evidence>
<keyword evidence="5" id="KW-0597">Phosphoprotein</keyword>
<gene>
    <name evidence="19" type="ORF">A5889_000152</name>
    <name evidence="18" type="ORF">A5889_000842</name>
</gene>
<keyword evidence="12" id="KW-0902">Two-component regulatory system</keyword>
<feature type="coiled-coil region" evidence="14">
    <location>
        <begin position="238"/>
        <end position="268"/>
    </location>
</feature>
<evidence type="ECO:0000256" key="4">
    <source>
        <dbReference type="ARBA" id="ARBA00022475"/>
    </source>
</evidence>
<evidence type="ECO:0000256" key="14">
    <source>
        <dbReference type="SAM" id="Coils"/>
    </source>
</evidence>
<evidence type="ECO:0000259" key="17">
    <source>
        <dbReference type="PROSITE" id="PS50885"/>
    </source>
</evidence>
<dbReference type="SMART" id="SM00388">
    <property type="entry name" value="HisKA"/>
    <property type="match status" value="1"/>
</dbReference>
<dbReference type="CDD" id="cd06225">
    <property type="entry name" value="HAMP"/>
    <property type="match status" value="1"/>
</dbReference>
<dbReference type="PROSITE" id="PS50885">
    <property type="entry name" value="HAMP"/>
    <property type="match status" value="1"/>
</dbReference>
<dbReference type="AlphaFoldDB" id="A0A200JDT1"/>
<dbReference type="SMART" id="SM00387">
    <property type="entry name" value="HATPase_c"/>
    <property type="match status" value="1"/>
</dbReference>
<accession>A0A200JDT1</accession>
<proteinExistence type="predicted"/>
<keyword evidence="20" id="KW-1185">Reference proteome</keyword>
<evidence type="ECO:0000256" key="5">
    <source>
        <dbReference type="ARBA" id="ARBA00022553"/>
    </source>
</evidence>
<dbReference type="SUPFAM" id="SSF55874">
    <property type="entry name" value="ATPase domain of HSP90 chaperone/DNA topoisomerase II/histidine kinase"/>
    <property type="match status" value="1"/>
</dbReference>
<dbReference type="EC" id="2.7.13.3" evidence="3"/>
<dbReference type="InterPro" id="IPR003594">
    <property type="entry name" value="HATPase_dom"/>
</dbReference>
<evidence type="ECO:0000313" key="20">
    <source>
        <dbReference type="Proteomes" id="UP000196151"/>
    </source>
</evidence>
<dbReference type="EMBL" id="NIBQ01000001">
    <property type="protein sequence ID" value="OUZ35366.1"/>
    <property type="molecule type" value="Genomic_DNA"/>
</dbReference>
<dbReference type="PANTHER" id="PTHR45528">
    <property type="entry name" value="SENSOR HISTIDINE KINASE CPXA"/>
    <property type="match status" value="1"/>
</dbReference>
<dbReference type="PRINTS" id="PR00344">
    <property type="entry name" value="BCTRLSENSOR"/>
</dbReference>
<keyword evidence="10" id="KW-0067">ATP-binding</keyword>
<dbReference type="Gene3D" id="3.30.565.10">
    <property type="entry name" value="Histidine kinase-like ATPase, C-terminal domain"/>
    <property type="match status" value="1"/>
</dbReference>
<evidence type="ECO:0000256" key="3">
    <source>
        <dbReference type="ARBA" id="ARBA00012438"/>
    </source>
</evidence>
<feature type="transmembrane region" description="Helical" evidence="15">
    <location>
        <begin position="181"/>
        <end position="202"/>
    </location>
</feature>
<evidence type="ECO:0000256" key="8">
    <source>
        <dbReference type="ARBA" id="ARBA00022741"/>
    </source>
</evidence>
<dbReference type="Pfam" id="PF00672">
    <property type="entry name" value="HAMP"/>
    <property type="match status" value="1"/>
</dbReference>
<evidence type="ECO:0000256" key="15">
    <source>
        <dbReference type="SAM" id="Phobius"/>
    </source>
</evidence>
<evidence type="ECO:0000256" key="7">
    <source>
        <dbReference type="ARBA" id="ARBA00022692"/>
    </source>
</evidence>
<dbReference type="GO" id="GO:0000155">
    <property type="term" value="F:phosphorelay sensor kinase activity"/>
    <property type="evidence" value="ECO:0007669"/>
    <property type="project" value="InterPro"/>
</dbReference>
<dbReference type="SMART" id="SM00304">
    <property type="entry name" value="HAMP"/>
    <property type="match status" value="1"/>
</dbReference>
<dbReference type="SUPFAM" id="SSF47384">
    <property type="entry name" value="Homodimeric domain of signal transducing histidine kinase"/>
    <property type="match status" value="1"/>
</dbReference>
<organism evidence="18">
    <name type="scientific">Candidatus Enterococcus dunnyi</name>
    <dbReference type="NCBI Taxonomy" id="1834192"/>
    <lineage>
        <taxon>Bacteria</taxon>
        <taxon>Bacillati</taxon>
        <taxon>Bacillota</taxon>
        <taxon>Bacilli</taxon>
        <taxon>Lactobacillales</taxon>
        <taxon>Enterococcaceae</taxon>
        <taxon>Enterococcus</taxon>
    </lineage>
</organism>
<dbReference type="Proteomes" id="UP000196151">
    <property type="component" value="Chromosome"/>
</dbReference>
<name>A0A200JDT1_9ENTE</name>
<evidence type="ECO:0000256" key="12">
    <source>
        <dbReference type="ARBA" id="ARBA00023012"/>
    </source>
</evidence>
<dbReference type="Pfam" id="PF00512">
    <property type="entry name" value="HisKA"/>
    <property type="match status" value="1"/>
</dbReference>
<dbReference type="Gene3D" id="6.10.340.10">
    <property type="match status" value="1"/>
</dbReference>
<evidence type="ECO:0000256" key="1">
    <source>
        <dbReference type="ARBA" id="ARBA00000085"/>
    </source>
</evidence>